<accession>A0AAD7DRD8</accession>
<evidence type="ECO:0000313" key="2">
    <source>
        <dbReference type="Proteomes" id="UP001221757"/>
    </source>
</evidence>
<proteinExistence type="predicted"/>
<dbReference type="EMBL" id="JARKIE010000029">
    <property type="protein sequence ID" value="KAJ7697613.1"/>
    <property type="molecule type" value="Genomic_DNA"/>
</dbReference>
<gene>
    <name evidence="1" type="ORF">B0H17DRAFT_1177584</name>
</gene>
<name>A0AAD7DRD8_MYCRO</name>
<dbReference type="AlphaFoldDB" id="A0AAD7DRD8"/>
<comment type="caution">
    <text evidence="1">The sequence shown here is derived from an EMBL/GenBank/DDBJ whole genome shotgun (WGS) entry which is preliminary data.</text>
</comment>
<sequence>MCQQDVASFPVSRDSLSTRAQKINSYGSRRFASLRAEGFRGTLRLEIYGYSVENFLQGLSFNVILCAKMNLPQELVDMILNEINVENIKWRHLCHPRKRLRTLRSCALVARAFSRRSQMHLFSVVQLDMLEPEPAGLIAHFAELLSASPHIATYVRELSFQHTYGNAEHLAHILSSLPNLERIATVSAVNYDPEEYHEQAPWRYHHPLLKDAFLVAFARPTFRCIDLGDHEFSDATELDSVLHNSSGLEDVRLYRVAFKTRSPKTPTVPSSHLPRSVIKSLTVSAMDPADIMDLCTVVDFTRLKRLRLGNETAPEVLQILLRASERSLQELCILDTSHFHEQNPGPDILITGSTLGSLRSIYIHSPSVDYAGYTLRHFDSLSNLKALKTITLHLALFTDFRSFCSLYQWQWDVLTSFWPRRGKGYWRG</sequence>
<dbReference type="Proteomes" id="UP001221757">
    <property type="component" value="Unassembled WGS sequence"/>
</dbReference>
<organism evidence="1 2">
    <name type="scientific">Mycena rosella</name>
    <name type="common">Pink bonnet</name>
    <name type="synonym">Agaricus rosellus</name>
    <dbReference type="NCBI Taxonomy" id="1033263"/>
    <lineage>
        <taxon>Eukaryota</taxon>
        <taxon>Fungi</taxon>
        <taxon>Dikarya</taxon>
        <taxon>Basidiomycota</taxon>
        <taxon>Agaricomycotina</taxon>
        <taxon>Agaricomycetes</taxon>
        <taxon>Agaricomycetidae</taxon>
        <taxon>Agaricales</taxon>
        <taxon>Marasmiineae</taxon>
        <taxon>Mycenaceae</taxon>
        <taxon>Mycena</taxon>
    </lineage>
</organism>
<keyword evidence="2" id="KW-1185">Reference proteome</keyword>
<protein>
    <submittedName>
        <fullName evidence="1">Uncharacterized protein</fullName>
    </submittedName>
</protein>
<evidence type="ECO:0000313" key="1">
    <source>
        <dbReference type="EMBL" id="KAJ7697613.1"/>
    </source>
</evidence>
<reference evidence="1" key="1">
    <citation type="submission" date="2023-03" db="EMBL/GenBank/DDBJ databases">
        <title>Massive genome expansion in bonnet fungi (Mycena s.s.) driven by repeated elements and novel gene families across ecological guilds.</title>
        <authorList>
            <consortium name="Lawrence Berkeley National Laboratory"/>
            <person name="Harder C.B."/>
            <person name="Miyauchi S."/>
            <person name="Viragh M."/>
            <person name="Kuo A."/>
            <person name="Thoen E."/>
            <person name="Andreopoulos B."/>
            <person name="Lu D."/>
            <person name="Skrede I."/>
            <person name="Drula E."/>
            <person name="Henrissat B."/>
            <person name="Morin E."/>
            <person name="Kohler A."/>
            <person name="Barry K."/>
            <person name="LaButti K."/>
            <person name="Morin E."/>
            <person name="Salamov A."/>
            <person name="Lipzen A."/>
            <person name="Mereny Z."/>
            <person name="Hegedus B."/>
            <person name="Baldrian P."/>
            <person name="Stursova M."/>
            <person name="Weitz H."/>
            <person name="Taylor A."/>
            <person name="Grigoriev I.V."/>
            <person name="Nagy L.G."/>
            <person name="Martin F."/>
            <person name="Kauserud H."/>
        </authorList>
    </citation>
    <scope>NUCLEOTIDE SEQUENCE</scope>
    <source>
        <strain evidence="1">CBHHK067</strain>
    </source>
</reference>